<dbReference type="EMBL" id="BA000030">
    <property type="protein sequence ID" value="BAC68220.1"/>
    <property type="molecule type" value="Genomic_DNA"/>
</dbReference>
<gene>
    <name evidence="2" type="ORF">SAVERM_510</name>
</gene>
<proteinExistence type="predicted"/>
<feature type="compositionally biased region" description="Low complexity" evidence="1">
    <location>
        <begin position="13"/>
        <end position="28"/>
    </location>
</feature>
<dbReference type="HOGENOM" id="CLU_3066517_0_0_11"/>
<reference evidence="2 3" key="2">
    <citation type="journal article" date="2003" name="Nat. Biotechnol.">
        <title>Complete genome sequence and comparative analysis of the industrial microorganism Streptomyces avermitilis.</title>
        <authorList>
            <person name="Ikeda H."/>
            <person name="Ishikawa J."/>
            <person name="Hanamoto A."/>
            <person name="Shinose M."/>
            <person name="Kikuchi H."/>
            <person name="Shiba T."/>
            <person name="Sakaki Y."/>
            <person name="Hattori M."/>
            <person name="Omura S."/>
        </authorList>
    </citation>
    <scope>NUCLEOTIDE SEQUENCE [LARGE SCALE GENOMIC DNA]</scope>
    <source>
        <strain evidence="3">ATCC 31267 / DSM 46492 / JCM 5070 / NBRC 14893 / NCIMB 12804 / NRRL 8165 / MA-4680</strain>
    </source>
</reference>
<protein>
    <submittedName>
        <fullName evidence="2">Uncharacterized protein</fullName>
    </submittedName>
</protein>
<dbReference type="Proteomes" id="UP000000428">
    <property type="component" value="Chromosome"/>
</dbReference>
<evidence type="ECO:0000313" key="3">
    <source>
        <dbReference type="Proteomes" id="UP000000428"/>
    </source>
</evidence>
<accession>Q82QJ6</accession>
<feature type="region of interest" description="Disordered" evidence="1">
    <location>
        <begin position="1"/>
        <end position="53"/>
    </location>
</feature>
<name>Q82QJ6_STRAW</name>
<evidence type="ECO:0000313" key="2">
    <source>
        <dbReference type="EMBL" id="BAC68220.1"/>
    </source>
</evidence>
<organism evidence="2 3">
    <name type="scientific">Streptomyces avermitilis (strain ATCC 31267 / DSM 46492 / JCM 5070 / NBRC 14893 / NCIMB 12804 / NRRL 8165 / MA-4680)</name>
    <dbReference type="NCBI Taxonomy" id="227882"/>
    <lineage>
        <taxon>Bacteria</taxon>
        <taxon>Bacillati</taxon>
        <taxon>Actinomycetota</taxon>
        <taxon>Actinomycetes</taxon>
        <taxon>Kitasatosporales</taxon>
        <taxon>Streptomycetaceae</taxon>
        <taxon>Streptomyces</taxon>
    </lineage>
</organism>
<reference evidence="2 3" key="1">
    <citation type="journal article" date="2001" name="Proc. Natl. Acad. Sci. U.S.A.">
        <title>Genome sequence of an industrial microorganism Streptomyces avermitilis: deducing the ability of producing secondary metabolites.</title>
        <authorList>
            <person name="Omura S."/>
            <person name="Ikeda H."/>
            <person name="Ishikawa J."/>
            <person name="Hanamoto A."/>
            <person name="Takahashi C."/>
            <person name="Shinose M."/>
            <person name="Takahashi Y."/>
            <person name="Horikawa H."/>
            <person name="Nakazawa H."/>
            <person name="Osonoe T."/>
            <person name="Kikuchi H."/>
            <person name="Shiba T."/>
            <person name="Sakaki Y."/>
            <person name="Hattori M."/>
        </authorList>
    </citation>
    <scope>NUCLEOTIDE SEQUENCE [LARGE SCALE GENOMIC DNA]</scope>
    <source>
        <strain evidence="3">ATCC 31267 / DSM 46492 / JCM 5070 / NBRC 14893 / NCIMB 12804 / NRRL 8165 / MA-4680</strain>
    </source>
</reference>
<reference evidence="2 3" key="3">
    <citation type="journal article" date="2014" name="J. Ind. Microbiol. Biotechnol.">
        <title>Genome mining of the Streptomyces avermitilis genome and development of genome-minimized hosts for heterologous expression of biosynthetic gene clusters.</title>
        <authorList>
            <person name="Ikeda H."/>
            <person name="Shin-ya K."/>
            <person name="Omura S."/>
        </authorList>
    </citation>
    <scope>NUCLEOTIDE SEQUENCE [LARGE SCALE GENOMIC DNA]</scope>
    <source>
        <strain evidence="3">ATCC 31267 / DSM 46492 / JCM 5070 / NBRC 14893 / NCIMB 12804 / NRRL 8165 / MA-4680</strain>
    </source>
</reference>
<keyword evidence="3" id="KW-1185">Reference proteome</keyword>
<sequence length="53" mass="5860">MRASTPKSDRWVSPRMSPSGSSGSAVSRTLEVRAKCRPNRPMGRYGSLPRPAW</sequence>
<evidence type="ECO:0000256" key="1">
    <source>
        <dbReference type="SAM" id="MobiDB-lite"/>
    </source>
</evidence>
<dbReference type="AlphaFoldDB" id="Q82QJ6"/>
<dbReference type="KEGG" id="sma:SAVERM_510"/>